<reference evidence="2 3" key="1">
    <citation type="journal article" date="2024" name="G3 (Bethesda)">
        <title>Genome assembly of Hibiscus sabdariffa L. provides insights into metabolisms of medicinal natural products.</title>
        <authorList>
            <person name="Kim T."/>
        </authorList>
    </citation>
    <scope>NUCLEOTIDE SEQUENCE [LARGE SCALE GENOMIC DNA]</scope>
    <source>
        <strain evidence="2">TK-2024</strain>
        <tissue evidence="2">Old leaves</tissue>
    </source>
</reference>
<keyword evidence="3" id="KW-1185">Reference proteome</keyword>
<dbReference type="EMBL" id="JBBPBM010000006">
    <property type="protein sequence ID" value="KAK8580588.1"/>
    <property type="molecule type" value="Genomic_DNA"/>
</dbReference>
<sequence>MGMESEMKEERRCGMVRSSRDHKHRQRQAIKGTEKGRKSRDSQSMSVYRSMPCLALLVRHISQSSRVILISFSLFVPGNCKQPPSLSNLTCSDNLTSLLFFIVPSSSRLHHFNFSKLYPVV</sequence>
<feature type="region of interest" description="Disordered" evidence="1">
    <location>
        <begin position="1"/>
        <end position="45"/>
    </location>
</feature>
<evidence type="ECO:0000313" key="3">
    <source>
        <dbReference type="Proteomes" id="UP001472677"/>
    </source>
</evidence>
<proteinExistence type="predicted"/>
<dbReference type="Proteomes" id="UP001472677">
    <property type="component" value="Unassembled WGS sequence"/>
</dbReference>
<organism evidence="2 3">
    <name type="scientific">Hibiscus sabdariffa</name>
    <name type="common">roselle</name>
    <dbReference type="NCBI Taxonomy" id="183260"/>
    <lineage>
        <taxon>Eukaryota</taxon>
        <taxon>Viridiplantae</taxon>
        <taxon>Streptophyta</taxon>
        <taxon>Embryophyta</taxon>
        <taxon>Tracheophyta</taxon>
        <taxon>Spermatophyta</taxon>
        <taxon>Magnoliopsida</taxon>
        <taxon>eudicotyledons</taxon>
        <taxon>Gunneridae</taxon>
        <taxon>Pentapetalae</taxon>
        <taxon>rosids</taxon>
        <taxon>malvids</taxon>
        <taxon>Malvales</taxon>
        <taxon>Malvaceae</taxon>
        <taxon>Malvoideae</taxon>
        <taxon>Hibiscus</taxon>
    </lineage>
</organism>
<feature type="compositionally biased region" description="Basic and acidic residues" evidence="1">
    <location>
        <begin position="32"/>
        <end position="41"/>
    </location>
</feature>
<comment type="caution">
    <text evidence="2">The sequence shown here is derived from an EMBL/GenBank/DDBJ whole genome shotgun (WGS) entry which is preliminary data.</text>
</comment>
<evidence type="ECO:0000256" key="1">
    <source>
        <dbReference type="SAM" id="MobiDB-lite"/>
    </source>
</evidence>
<feature type="compositionally biased region" description="Basic and acidic residues" evidence="1">
    <location>
        <begin position="1"/>
        <end position="13"/>
    </location>
</feature>
<accession>A0ABR2FI29</accession>
<evidence type="ECO:0000313" key="2">
    <source>
        <dbReference type="EMBL" id="KAK8580588.1"/>
    </source>
</evidence>
<gene>
    <name evidence="2" type="ORF">V6N12_070851</name>
</gene>
<protein>
    <submittedName>
        <fullName evidence="2">Uncharacterized protein</fullName>
    </submittedName>
</protein>
<name>A0ABR2FI29_9ROSI</name>